<keyword evidence="2" id="KW-1185">Reference proteome</keyword>
<sequence>MDGFGSQLNKVATEVEALCVDFNKLTANQAATDAQVKAVLARTNDLENRIVAVESNEVELKLSAADEAVILRAAFDQVAHQLVVSGLPEEDGEDVKKLSRSLVGMLDPALDGDVVVDAFRIGKRRRIVGSRRSDLAGPRLIIISLKSSDICKKVVEGKKAKPDLNAKQLGQSLPEVKVYVNFRQPAQLHQLRDRVLQKFPHVDRKHVWISDGAVFLRKTKVDRPEFFRVNPYHVIGVVETWLCDAISDHQVDLPGYAMLRVDRHSKRGGGVALYIWNELDACLLSSSAGAREVVLPEYLIAEYKHQKPTRRIVKCRSWKEADFGAAADLTNLRLPELDIDYGDCVREFTAKRRPAPWITQKLRDIRRERDRCYQRFKRNGHRQAWEHYIRLRRQAQAMWKTSQANYLLSVFSRVGSTK</sequence>
<accession>A0AAV7IRC5</accession>
<dbReference type="AlphaFoldDB" id="A0AAV7IRC5"/>
<organism evidence="1 2">
    <name type="scientific">Cotesia glomerata</name>
    <name type="common">Lepidopteran parasitic wasp</name>
    <name type="synonym">Apanteles glomeratus</name>
    <dbReference type="NCBI Taxonomy" id="32391"/>
    <lineage>
        <taxon>Eukaryota</taxon>
        <taxon>Metazoa</taxon>
        <taxon>Ecdysozoa</taxon>
        <taxon>Arthropoda</taxon>
        <taxon>Hexapoda</taxon>
        <taxon>Insecta</taxon>
        <taxon>Pterygota</taxon>
        <taxon>Neoptera</taxon>
        <taxon>Endopterygota</taxon>
        <taxon>Hymenoptera</taxon>
        <taxon>Apocrita</taxon>
        <taxon>Ichneumonoidea</taxon>
        <taxon>Braconidae</taxon>
        <taxon>Microgastrinae</taxon>
        <taxon>Cotesia</taxon>
    </lineage>
</organism>
<reference evidence="1 2" key="1">
    <citation type="journal article" date="2021" name="J. Hered.">
        <title>A chromosome-level genome assembly of the parasitoid wasp, Cotesia glomerata (Hymenoptera: Braconidae).</title>
        <authorList>
            <person name="Pinto B.J."/>
            <person name="Weis J.J."/>
            <person name="Gamble T."/>
            <person name="Ode P.J."/>
            <person name="Paul R."/>
            <person name="Zaspel J.M."/>
        </authorList>
    </citation>
    <scope>NUCLEOTIDE SEQUENCE [LARGE SCALE GENOMIC DNA]</scope>
    <source>
        <strain evidence="1">CgM1</strain>
    </source>
</reference>
<evidence type="ECO:0000313" key="2">
    <source>
        <dbReference type="Proteomes" id="UP000826195"/>
    </source>
</evidence>
<proteinExistence type="predicted"/>
<comment type="caution">
    <text evidence="1">The sequence shown here is derived from an EMBL/GenBank/DDBJ whole genome shotgun (WGS) entry which is preliminary data.</text>
</comment>
<dbReference type="EMBL" id="JAHXZJ010001119">
    <property type="protein sequence ID" value="KAH0555255.1"/>
    <property type="molecule type" value="Genomic_DNA"/>
</dbReference>
<protein>
    <recommendedName>
        <fullName evidence="3">Transposase</fullName>
    </recommendedName>
</protein>
<dbReference type="Proteomes" id="UP000826195">
    <property type="component" value="Unassembled WGS sequence"/>
</dbReference>
<name>A0AAV7IRC5_COTGL</name>
<evidence type="ECO:0000313" key="1">
    <source>
        <dbReference type="EMBL" id="KAH0555255.1"/>
    </source>
</evidence>
<gene>
    <name evidence="1" type="ORF">KQX54_016488</name>
</gene>
<evidence type="ECO:0008006" key="3">
    <source>
        <dbReference type="Google" id="ProtNLM"/>
    </source>
</evidence>